<dbReference type="PROSITE" id="PS00018">
    <property type="entry name" value="EF_HAND_1"/>
    <property type="match status" value="2"/>
</dbReference>
<accession>A0A1L9C1S5</accession>
<sequence length="793" mass="86138">MQWKISVFLLVAMLCLAFTGSAAADEHVKCTWEKPCGTEVEQCDQETVFSLYDLTDAQIVTTTDGYYYLDVDSEDGNTISVDDIRLTKFHNKDIPNTQVGPTDQDNGDAFTVVSDATLSYADLNDNGVYDATDGVVLDIDDDGTINQGPAGSIGGDILLTDLPATDVYEVVEEVDPATDESYAVATLVMEKGELGQAWDWVTLSHDAVGTDLTDLPVTTPPYKYVDADDSDNYNTGDKVYVKVDNPAALDQRVQSNAVTIGDVRLFIPENDPCIPDCGTKVLQGDHDATYVLNGFSSDRPDVATSQCNDEPYLAYYTHGELGDGIPTEVYVDMDGNGVVSLGDVRLTNVSTHYPPNSKVVPSNRFDLGHELAPMGTNNPVTGNNVGDADLKYVETDGQAYQGSYTYSLGDAVYINANNAPNTVGQQIVNRGDIRLVEVEVSGVTYAAWSVVEAGDEDDGTPFTGNVGGGAADAEAQYDFADLAGYIDTDANGYWSCPDKLYIQQLDDLAYGDYPNNDAVVTVGDLRLYVPFNDPISPWYEMTEAPWHTVEDDNAYEVVWPDCGTKVTMCELDSEFTLSTPVFANYGEANEPGIKYSERDGDTGFGVDDNAYIDMDGNDVVSTGDIRLTDVSINGEWFYYNNTKVGDQHEGDKGHALLPGNESVEIKLSDRDLLGVVPFDGFTVRIFDNDCSGGWSCVDALYLDVNDSHTSDDHFVTHGDIRLFIKPELTSDQNGGEEPQGPTPDYNQFDADENGEISGTELSNAIDAFYLGDISGDDVSEIIDYFYLGGAGYL</sequence>
<evidence type="ECO:0000313" key="6">
    <source>
        <dbReference type="Proteomes" id="UP000193969"/>
    </source>
</evidence>
<dbReference type="RefSeq" id="WP_072362088.1">
    <property type="nucleotide sequence ID" value="NZ_FXBN01000002.1"/>
</dbReference>
<protein>
    <recommendedName>
        <fullName evidence="8">EF-hand domain-containing protein</fullName>
    </recommendedName>
</protein>
<evidence type="ECO:0000313" key="4">
    <source>
        <dbReference type="EMBL" id="SMH36688.1"/>
    </source>
</evidence>
<reference evidence="6" key="3">
    <citation type="submission" date="2017-04" db="EMBL/GenBank/DDBJ databases">
        <authorList>
            <person name="Varghese N."/>
            <person name="Submissions S."/>
        </authorList>
    </citation>
    <scope>NUCLEOTIDE SEQUENCE [LARGE SCALE GENOMIC DNA]</scope>
    <source>
        <strain evidence="6">FDF-1</strain>
    </source>
</reference>
<dbReference type="Proteomes" id="UP000278252">
    <property type="component" value="Unassembled WGS sequence"/>
</dbReference>
<evidence type="ECO:0000313" key="5">
    <source>
        <dbReference type="Proteomes" id="UP000185713"/>
    </source>
</evidence>
<evidence type="ECO:0000313" key="3">
    <source>
        <dbReference type="EMBL" id="RNI08825.1"/>
    </source>
</evidence>
<reference evidence="2 5" key="1">
    <citation type="submission" date="2014-12" db="EMBL/GenBank/DDBJ databases">
        <title>The genome sequence of Methanohalophilus portucalensis strain FDF1.</title>
        <authorList>
            <person name="Lai M.-C."/>
            <person name="Lai S.-J."/>
        </authorList>
    </citation>
    <scope>NUCLEOTIDE SEQUENCE [LARGE SCALE GENOMIC DNA]</scope>
    <source>
        <strain evidence="2 5">FDF-1</strain>
    </source>
</reference>
<evidence type="ECO:0000313" key="2">
    <source>
        <dbReference type="EMBL" id="OJH48378.1"/>
    </source>
</evidence>
<evidence type="ECO:0000256" key="1">
    <source>
        <dbReference type="SAM" id="MobiDB-lite"/>
    </source>
</evidence>
<evidence type="ECO:0008006" key="8">
    <source>
        <dbReference type="Google" id="ProtNLM"/>
    </source>
</evidence>
<reference evidence="4" key="2">
    <citation type="submission" date="2017-04" db="EMBL/GenBank/DDBJ databases">
        <authorList>
            <person name="Afonso C.L."/>
            <person name="Miller P.J."/>
            <person name="Scott M.A."/>
            <person name="Spackman E."/>
            <person name="Goraichik I."/>
            <person name="Dimitrov K.M."/>
            <person name="Suarez D.L."/>
            <person name="Swayne D.E."/>
        </authorList>
    </citation>
    <scope>NUCLEOTIDE SEQUENCE [LARGE SCALE GENOMIC DNA]</scope>
    <source>
        <strain evidence="4">FDF-1</strain>
    </source>
</reference>
<reference evidence="3 7" key="4">
    <citation type="submission" date="2018-10" db="EMBL/GenBank/DDBJ databases">
        <title>Cultivation of a novel Methanohalophilus strain from Kebrit Deep of the Red Sea and a genomic comparison of members of the genus Methanohalophilus.</title>
        <authorList>
            <person name="Guan Y."/>
            <person name="Ngugi D.K."/>
            <person name="Stingl U."/>
        </authorList>
    </citation>
    <scope>NUCLEOTIDE SEQUENCE [LARGE SCALE GENOMIC DNA]</scope>
    <source>
        <strain evidence="3 7">DSM 7471</strain>
    </source>
</reference>
<dbReference type="OrthoDB" id="121798at2157"/>
<dbReference type="STRING" id="523843.SAMN06264941_1062"/>
<evidence type="ECO:0000313" key="7">
    <source>
        <dbReference type="Proteomes" id="UP000278252"/>
    </source>
</evidence>
<dbReference type="EMBL" id="JWTK01000014">
    <property type="protein sequence ID" value="OJH48378.1"/>
    <property type="molecule type" value="Genomic_DNA"/>
</dbReference>
<dbReference type="EMBL" id="RJJH01000015">
    <property type="protein sequence ID" value="RNI08825.1"/>
    <property type="molecule type" value="Genomic_DNA"/>
</dbReference>
<name>A0A1L9C1S5_9EURY</name>
<dbReference type="Proteomes" id="UP000193969">
    <property type="component" value="Unassembled WGS sequence"/>
</dbReference>
<dbReference type="InterPro" id="IPR018247">
    <property type="entry name" value="EF_Hand_1_Ca_BS"/>
</dbReference>
<keyword evidence="6" id="KW-1185">Reference proteome</keyword>
<proteinExistence type="predicted"/>
<dbReference type="Proteomes" id="UP000185713">
    <property type="component" value="Unassembled WGS sequence"/>
</dbReference>
<gene>
    <name evidence="3" type="ORF">EFE41_10010</name>
    <name evidence="2" type="ORF">MPF_2129</name>
    <name evidence="4" type="ORF">SAMN06264941_1062</name>
</gene>
<dbReference type="EMBL" id="FXBN01000002">
    <property type="protein sequence ID" value="SMH36688.1"/>
    <property type="molecule type" value="Genomic_DNA"/>
</dbReference>
<dbReference type="AlphaFoldDB" id="A0A1L9C1S5"/>
<feature type="region of interest" description="Disordered" evidence="1">
    <location>
        <begin position="729"/>
        <end position="753"/>
    </location>
</feature>
<organism evidence="2 5">
    <name type="scientific">Methanohalophilus portucalensis FDF-1</name>
    <dbReference type="NCBI Taxonomy" id="523843"/>
    <lineage>
        <taxon>Archaea</taxon>
        <taxon>Methanobacteriati</taxon>
        <taxon>Methanobacteriota</taxon>
        <taxon>Stenosarchaea group</taxon>
        <taxon>Methanomicrobia</taxon>
        <taxon>Methanosarcinales</taxon>
        <taxon>Methanosarcinaceae</taxon>
        <taxon>Methanohalophilus</taxon>
    </lineage>
</organism>